<dbReference type="AlphaFoldDB" id="A0A0S4KXY5"/>
<gene>
    <name evidence="1" type="ORF">NITINOP_1539</name>
</gene>
<dbReference type="EMBL" id="LN885086">
    <property type="protein sequence ID" value="CUQ66514.1"/>
    <property type="molecule type" value="Genomic_DNA"/>
</dbReference>
<evidence type="ECO:0000313" key="2">
    <source>
        <dbReference type="Proteomes" id="UP000066284"/>
    </source>
</evidence>
<organism evidence="1 2">
    <name type="scientific">Candidatus Nitrospira inopinata</name>
    <dbReference type="NCBI Taxonomy" id="1715989"/>
    <lineage>
        <taxon>Bacteria</taxon>
        <taxon>Pseudomonadati</taxon>
        <taxon>Nitrospirota</taxon>
        <taxon>Nitrospiria</taxon>
        <taxon>Nitrospirales</taxon>
        <taxon>Nitrospiraceae</taxon>
        <taxon>Nitrospira</taxon>
    </lineage>
</organism>
<name>A0A0S4KXY5_9BACT</name>
<keyword evidence="2" id="KW-1185">Reference proteome</keyword>
<sequence length="219" mass="23279">MIVGMADDVDRRAVVLGDDPAELGQGVPERRFHVAAVGAERGFASQIDLDGVVGEFFQLDIVILKLLGQFLFDRFLLLVHVETHAAAGQDTDGGADGGPSGAVVFVDGGAGPGADGAADGRSHFCLSIGVVFRASGGEHRQQDESRSQAIQARHQSSPLFLVVALEVVIENERRAHPVEQEAITHVSDSLVRGKKNSFSCPLPLVTSPDRIRPSQWPGL</sequence>
<reference evidence="2" key="1">
    <citation type="submission" date="2015-09" db="EMBL/GenBank/DDBJ databases">
        <authorList>
            <person name="Daims H."/>
        </authorList>
    </citation>
    <scope>NUCLEOTIDE SEQUENCE [LARGE SCALE GENOMIC DNA]</scope>
</reference>
<proteinExistence type="predicted"/>
<evidence type="ECO:0000313" key="1">
    <source>
        <dbReference type="EMBL" id="CUQ66514.1"/>
    </source>
</evidence>
<protein>
    <submittedName>
        <fullName evidence="1">Uncharacterized protein</fullName>
    </submittedName>
</protein>
<dbReference type="KEGG" id="nio:NITINOP_1539"/>
<accession>A0A0S4KXY5</accession>
<dbReference type="Proteomes" id="UP000066284">
    <property type="component" value="Chromosome 1"/>
</dbReference>